<dbReference type="AlphaFoldDB" id="A0A818DIG4"/>
<accession>A0A818DIG4</accession>
<evidence type="ECO:0000313" key="2">
    <source>
        <dbReference type="EMBL" id="CAF4533795.1"/>
    </source>
</evidence>
<dbReference type="Proteomes" id="UP000663848">
    <property type="component" value="Unassembled WGS sequence"/>
</dbReference>
<gene>
    <name evidence="1" type="ORF">GRG538_LOCUS13034</name>
    <name evidence="2" type="ORF">QYT958_LOCUS7096</name>
</gene>
<comment type="caution">
    <text evidence="1">The sequence shown here is derived from an EMBL/GenBank/DDBJ whole genome shotgun (WGS) entry which is preliminary data.</text>
</comment>
<evidence type="ECO:0000313" key="3">
    <source>
        <dbReference type="Proteomes" id="UP000663872"/>
    </source>
</evidence>
<sequence>MIDGKHVLSIVPSRVKQFNYSICYHLSDIDDDFNASIIIKSWKSIPIAYSISEHDKRIFLHTILYQPNRLSLRSLFNKNMSTDYNSQIYKKVRHLHVYDTNSLSEISGIVRHCRQILDLIVSIRTLPSRNSDTQKTSIALPYLGRLDFLSIQGTPPDSHYIERILLVAPNLSAISIDFDCLFKLLSDDDQSLSLFYLLYRRIVILCIRFEETAIEKLTAEHIHCIARIFFRVNHMCIDLRNSKLRIESQIISLILKYFPKLMVLSLYGQLSEDINANKDMLYQYLVEQSIGRLTNVNRFKIDYGKERLKVWM</sequence>
<reference evidence="1" key="1">
    <citation type="submission" date="2021-02" db="EMBL/GenBank/DDBJ databases">
        <authorList>
            <person name="Nowell W R."/>
        </authorList>
    </citation>
    <scope>NUCLEOTIDE SEQUENCE</scope>
</reference>
<proteinExistence type="predicted"/>
<name>A0A818DIG4_9BILA</name>
<dbReference type="EMBL" id="CAJNYT010001887">
    <property type="protein sequence ID" value="CAF3435500.1"/>
    <property type="molecule type" value="Genomic_DNA"/>
</dbReference>
<evidence type="ECO:0000313" key="1">
    <source>
        <dbReference type="EMBL" id="CAF3435500.1"/>
    </source>
</evidence>
<protein>
    <submittedName>
        <fullName evidence="1">Uncharacterized protein</fullName>
    </submittedName>
</protein>
<dbReference type="Proteomes" id="UP000663872">
    <property type="component" value="Unassembled WGS sequence"/>
</dbReference>
<dbReference type="EMBL" id="CAJOBR010000660">
    <property type="protein sequence ID" value="CAF4533795.1"/>
    <property type="molecule type" value="Genomic_DNA"/>
</dbReference>
<organism evidence="1 3">
    <name type="scientific">Rotaria socialis</name>
    <dbReference type="NCBI Taxonomy" id="392032"/>
    <lineage>
        <taxon>Eukaryota</taxon>
        <taxon>Metazoa</taxon>
        <taxon>Spiralia</taxon>
        <taxon>Gnathifera</taxon>
        <taxon>Rotifera</taxon>
        <taxon>Eurotatoria</taxon>
        <taxon>Bdelloidea</taxon>
        <taxon>Philodinida</taxon>
        <taxon>Philodinidae</taxon>
        <taxon>Rotaria</taxon>
    </lineage>
</organism>